<dbReference type="EMBL" id="QJPH01000339">
    <property type="protein sequence ID" value="PZN77306.1"/>
    <property type="molecule type" value="Genomic_DNA"/>
</dbReference>
<name>A0A2W4R2H8_9GAMM</name>
<evidence type="ECO:0000313" key="3">
    <source>
        <dbReference type="Proteomes" id="UP000249396"/>
    </source>
</evidence>
<feature type="region of interest" description="Disordered" evidence="1">
    <location>
        <begin position="1"/>
        <end position="37"/>
    </location>
</feature>
<feature type="compositionally biased region" description="Low complexity" evidence="1">
    <location>
        <begin position="11"/>
        <end position="22"/>
    </location>
</feature>
<accession>A0A2W4R2H8</accession>
<comment type="caution">
    <text evidence="2">The sequence shown here is derived from an EMBL/GenBank/DDBJ whole genome shotgun (WGS) entry which is preliminary data.</text>
</comment>
<evidence type="ECO:0000313" key="2">
    <source>
        <dbReference type="EMBL" id="PZN77306.1"/>
    </source>
</evidence>
<proteinExistence type="predicted"/>
<reference evidence="2 3" key="1">
    <citation type="journal article" date="2018" name="Aquat. Microb. Ecol.">
        <title>Gammaproteobacterial methanotrophs dominate.</title>
        <authorList>
            <person name="Rissanen A.J."/>
            <person name="Saarenheimo J."/>
            <person name="Tiirola M."/>
            <person name="Peura S."/>
            <person name="Aalto S.L."/>
            <person name="Karvinen A."/>
            <person name="Nykanen H."/>
        </authorList>
    </citation>
    <scope>NUCLEOTIDE SEQUENCE [LARGE SCALE GENOMIC DNA]</scope>
    <source>
        <strain evidence="2">AMbin10</strain>
    </source>
</reference>
<protein>
    <submittedName>
        <fullName evidence="2">Uncharacterized protein</fullName>
    </submittedName>
</protein>
<sequence length="163" mass="17685">MPSRKSKSTKKPSLTKVSKKSPAAITKCKNPPLKSGVISSYGELLKTKGDGTSDRDHIPSYKALEKRALNLNKGKPLTSTQKNRIKKAGKAIVLPKAKHKRGRTYGGKNTAKQSSNDASDLEAAAKKDIQAYEADGLSGEVLTNMKKLPMSNAEYDKMLLDNL</sequence>
<evidence type="ECO:0000256" key="1">
    <source>
        <dbReference type="SAM" id="MobiDB-lite"/>
    </source>
</evidence>
<dbReference type="Proteomes" id="UP000249396">
    <property type="component" value="Unassembled WGS sequence"/>
</dbReference>
<feature type="region of interest" description="Disordered" evidence="1">
    <location>
        <begin position="94"/>
        <end position="121"/>
    </location>
</feature>
<feature type="compositionally biased region" description="Basic residues" evidence="1">
    <location>
        <begin position="1"/>
        <end position="10"/>
    </location>
</feature>
<organism evidence="2 3">
    <name type="scientific">Candidatus Methylumidiphilus alinenensis</name>
    <dbReference type="NCBI Taxonomy" id="2202197"/>
    <lineage>
        <taxon>Bacteria</taxon>
        <taxon>Pseudomonadati</taxon>
        <taxon>Pseudomonadota</taxon>
        <taxon>Gammaproteobacteria</taxon>
        <taxon>Methylococcales</taxon>
        <taxon>Candidatus Methylumidiphilus</taxon>
    </lineage>
</organism>
<dbReference type="AlphaFoldDB" id="A0A2W4R2H8"/>
<gene>
    <name evidence="2" type="ORF">DM484_15075</name>
</gene>